<dbReference type="Proteomes" id="UP001055879">
    <property type="component" value="Linkage Group LG06"/>
</dbReference>
<reference evidence="2" key="1">
    <citation type="journal article" date="2022" name="Mol. Ecol. Resour.">
        <title>The genomes of chicory, endive, great burdock and yacon provide insights into Asteraceae palaeo-polyploidization history and plant inulin production.</title>
        <authorList>
            <person name="Fan W."/>
            <person name="Wang S."/>
            <person name="Wang H."/>
            <person name="Wang A."/>
            <person name="Jiang F."/>
            <person name="Liu H."/>
            <person name="Zhao H."/>
            <person name="Xu D."/>
            <person name="Zhang Y."/>
        </authorList>
    </citation>
    <scope>NUCLEOTIDE SEQUENCE [LARGE SCALE GENOMIC DNA]</scope>
    <source>
        <strain evidence="2">cv. Niubang</strain>
    </source>
</reference>
<accession>A0ACB9B926</accession>
<reference evidence="1 2" key="2">
    <citation type="journal article" date="2022" name="Mol. Ecol. Resour.">
        <title>The genomes of chicory, endive, great burdock and yacon provide insights into Asteraceae paleo-polyploidization history and plant inulin production.</title>
        <authorList>
            <person name="Fan W."/>
            <person name="Wang S."/>
            <person name="Wang H."/>
            <person name="Wang A."/>
            <person name="Jiang F."/>
            <person name="Liu H."/>
            <person name="Zhao H."/>
            <person name="Xu D."/>
            <person name="Zhang Y."/>
        </authorList>
    </citation>
    <scope>NUCLEOTIDE SEQUENCE [LARGE SCALE GENOMIC DNA]</scope>
    <source>
        <strain evidence="2">cv. Niubang</strain>
    </source>
</reference>
<sequence length="142" mass="15595">MSHAGARLLFSSHPHPSFCPNVDDNSLSSSNIGEKHSLCIPKLETDCRRLIWFSISIRGLDFGFSSRASFGSPRRCSHGDGDIEMGIQSGELELDDHFKMDAHEEWRSVTKVAAMKVMNGIIQKPGCGQGTGVDRSRTTTTL</sequence>
<protein>
    <submittedName>
        <fullName evidence="1">Uncharacterized protein</fullName>
    </submittedName>
</protein>
<dbReference type="EMBL" id="CM042052">
    <property type="protein sequence ID" value="KAI3718256.1"/>
    <property type="molecule type" value="Genomic_DNA"/>
</dbReference>
<proteinExistence type="predicted"/>
<name>A0ACB9B926_ARCLA</name>
<evidence type="ECO:0000313" key="1">
    <source>
        <dbReference type="EMBL" id="KAI3718256.1"/>
    </source>
</evidence>
<evidence type="ECO:0000313" key="2">
    <source>
        <dbReference type="Proteomes" id="UP001055879"/>
    </source>
</evidence>
<keyword evidence="2" id="KW-1185">Reference proteome</keyword>
<organism evidence="1 2">
    <name type="scientific">Arctium lappa</name>
    <name type="common">Greater burdock</name>
    <name type="synonym">Lappa major</name>
    <dbReference type="NCBI Taxonomy" id="4217"/>
    <lineage>
        <taxon>Eukaryota</taxon>
        <taxon>Viridiplantae</taxon>
        <taxon>Streptophyta</taxon>
        <taxon>Embryophyta</taxon>
        <taxon>Tracheophyta</taxon>
        <taxon>Spermatophyta</taxon>
        <taxon>Magnoliopsida</taxon>
        <taxon>eudicotyledons</taxon>
        <taxon>Gunneridae</taxon>
        <taxon>Pentapetalae</taxon>
        <taxon>asterids</taxon>
        <taxon>campanulids</taxon>
        <taxon>Asterales</taxon>
        <taxon>Asteraceae</taxon>
        <taxon>Carduoideae</taxon>
        <taxon>Cardueae</taxon>
        <taxon>Arctiinae</taxon>
        <taxon>Arctium</taxon>
    </lineage>
</organism>
<comment type="caution">
    <text evidence="1">The sequence shown here is derived from an EMBL/GenBank/DDBJ whole genome shotgun (WGS) entry which is preliminary data.</text>
</comment>
<gene>
    <name evidence="1" type="ORF">L6452_19119</name>
</gene>